<protein>
    <submittedName>
        <fullName evidence="1">Uncharacterized protein</fullName>
    </submittedName>
</protein>
<organism evidence="1 2">
    <name type="scientific">Opisthorchis viverrini</name>
    <name type="common">Southeast Asian liver fluke</name>
    <dbReference type="NCBI Taxonomy" id="6198"/>
    <lineage>
        <taxon>Eukaryota</taxon>
        <taxon>Metazoa</taxon>
        <taxon>Spiralia</taxon>
        <taxon>Lophotrochozoa</taxon>
        <taxon>Platyhelminthes</taxon>
        <taxon>Trematoda</taxon>
        <taxon>Digenea</taxon>
        <taxon>Opisthorchiida</taxon>
        <taxon>Opisthorchiata</taxon>
        <taxon>Opisthorchiidae</taxon>
        <taxon>Opisthorchis</taxon>
    </lineage>
</organism>
<accession>A0A1S8WVI6</accession>
<sequence>MKSQLTRLEVAKNPWKLFLHVCCPLGPIVSVSGGDFVLILSKTRVSPCFIQVLTVPTASVFDPSMGSSSCFLVEQKNSL</sequence>
<dbReference type="Proteomes" id="UP000243686">
    <property type="component" value="Unassembled WGS sequence"/>
</dbReference>
<reference evidence="1 2" key="1">
    <citation type="submission" date="2015-03" db="EMBL/GenBank/DDBJ databases">
        <title>Draft genome of the nematode, Opisthorchis viverrini.</title>
        <authorList>
            <person name="Mitreva M."/>
        </authorList>
    </citation>
    <scope>NUCLEOTIDE SEQUENCE [LARGE SCALE GENOMIC DNA]</scope>
    <source>
        <strain evidence="1">Khon Kaen</strain>
    </source>
</reference>
<dbReference type="EMBL" id="KV894082">
    <property type="protein sequence ID" value="OON18532.1"/>
    <property type="molecule type" value="Genomic_DNA"/>
</dbReference>
<keyword evidence="2" id="KW-1185">Reference proteome</keyword>
<dbReference type="AlphaFoldDB" id="A0A1S8WVI6"/>
<evidence type="ECO:0000313" key="1">
    <source>
        <dbReference type="EMBL" id="OON18532.1"/>
    </source>
</evidence>
<name>A0A1S8WVI6_OPIVI</name>
<gene>
    <name evidence="1" type="ORF">X801_05614</name>
</gene>
<evidence type="ECO:0000313" key="2">
    <source>
        <dbReference type="Proteomes" id="UP000243686"/>
    </source>
</evidence>
<proteinExistence type="predicted"/>